<reference evidence="1 2" key="1">
    <citation type="submission" date="2015-12" db="EMBL/GenBank/DDBJ databases">
        <title>Diversity of Burkholderia near neighbor genomes.</title>
        <authorList>
            <person name="Sahl J."/>
            <person name="Wagner D."/>
            <person name="Keim P."/>
        </authorList>
    </citation>
    <scope>NUCLEOTIDE SEQUENCE [LARGE SCALE GENOMIC DNA]</scope>
    <source>
        <strain evidence="1 2">BDU8</strain>
    </source>
</reference>
<name>A0A1B4G389_9BURK</name>
<proteinExistence type="predicted"/>
<dbReference type="NCBIfam" id="TIGR00616">
    <property type="entry name" value="rect"/>
    <property type="match status" value="1"/>
</dbReference>
<gene>
    <name evidence="1" type="ORF">WS71_24465</name>
</gene>
<dbReference type="GO" id="GO:0006259">
    <property type="term" value="P:DNA metabolic process"/>
    <property type="evidence" value="ECO:0007669"/>
    <property type="project" value="InterPro"/>
</dbReference>
<dbReference type="InterPro" id="IPR004590">
    <property type="entry name" value="ssDNA_annealing_RecT"/>
</dbReference>
<dbReference type="Proteomes" id="UP000067711">
    <property type="component" value="Chromosome 1"/>
</dbReference>
<accession>A0A1B4G389</accession>
<evidence type="ECO:0000313" key="2">
    <source>
        <dbReference type="Proteomes" id="UP000067711"/>
    </source>
</evidence>
<dbReference type="AlphaFoldDB" id="A0A1B4G389"/>
<dbReference type="EMBL" id="CP013389">
    <property type="protein sequence ID" value="AOJ10365.1"/>
    <property type="molecule type" value="Genomic_DNA"/>
</dbReference>
<protein>
    <submittedName>
        <fullName evidence="1">Recombinase RecT</fullName>
    </submittedName>
</protein>
<dbReference type="RefSeq" id="WP_066489703.1">
    <property type="nucleotide sequence ID" value="NZ_CP013389.1"/>
</dbReference>
<evidence type="ECO:0000313" key="1">
    <source>
        <dbReference type="EMBL" id="AOJ10365.1"/>
    </source>
</evidence>
<dbReference type="Pfam" id="PF03837">
    <property type="entry name" value="RecT"/>
    <property type="match status" value="1"/>
</dbReference>
<sequence>MSTAQLKQVATGKKDNPVASFSSFLDKFKPQMALALPKHLTADRMARLAVTAFSSTPKLQECEPKTIVAGIMTAATLGLEIGVDGQGFLVPYGRTCQFVPGWKGLVDLVSRSGRATVWTGAVFEGDEFDYALGDSPFIRHRPGEENDPDKITHVYAVGRVNGSDYPVIEVWTIRKVWKHRDKYNKVGAKHYSFRDPEMYARKVPLLQVLKYMPKSIELQNAMAIANAADNGHHAVIDGNFVTVTDPDTGATVDPSTGELTDQRAQQSDMTLPAYDDLLGQIQKADDVEVLALVMDSARDLPADQLTKLKQAYEDRKEVLM</sequence>
<organism evidence="1 2">
    <name type="scientific">Burkholderia mayonis</name>
    <dbReference type="NCBI Taxonomy" id="1385591"/>
    <lineage>
        <taxon>Bacteria</taxon>
        <taxon>Pseudomonadati</taxon>
        <taxon>Pseudomonadota</taxon>
        <taxon>Betaproteobacteria</taxon>
        <taxon>Burkholderiales</taxon>
        <taxon>Burkholderiaceae</taxon>
        <taxon>Burkholderia</taxon>
        <taxon>pseudomallei group</taxon>
    </lineage>
</organism>
<dbReference type="InterPro" id="IPR018330">
    <property type="entry name" value="RecT_fam"/>
</dbReference>
<dbReference type="GO" id="GO:0003677">
    <property type="term" value="F:DNA binding"/>
    <property type="evidence" value="ECO:0007669"/>
    <property type="project" value="InterPro"/>
</dbReference>